<evidence type="ECO:0000256" key="5">
    <source>
        <dbReference type="ARBA" id="ARBA00023136"/>
    </source>
</evidence>
<keyword evidence="3 6" id="KW-0812">Transmembrane</keyword>
<protein>
    <submittedName>
        <fullName evidence="7">Pilin</fullName>
    </submittedName>
</protein>
<keyword evidence="4 6" id="KW-1133">Transmembrane helix</keyword>
<dbReference type="InterPro" id="IPR012902">
    <property type="entry name" value="N_methyl_site"/>
</dbReference>
<proteinExistence type="predicted"/>
<evidence type="ECO:0000256" key="2">
    <source>
        <dbReference type="ARBA" id="ARBA00022481"/>
    </source>
</evidence>
<reference evidence="7 8" key="1">
    <citation type="submission" date="2019-01" db="EMBL/GenBank/DDBJ databases">
        <authorList>
            <person name="Brito A."/>
        </authorList>
    </citation>
    <scope>NUCLEOTIDE SEQUENCE [LARGE SCALE GENOMIC DNA]</scope>
    <source>
        <strain evidence="7">1</strain>
    </source>
</reference>
<dbReference type="Pfam" id="PF16734">
    <property type="entry name" value="Pilin_GH"/>
    <property type="match status" value="1"/>
</dbReference>
<evidence type="ECO:0000256" key="4">
    <source>
        <dbReference type="ARBA" id="ARBA00022989"/>
    </source>
</evidence>
<evidence type="ECO:0000313" key="8">
    <source>
        <dbReference type="Proteomes" id="UP000320055"/>
    </source>
</evidence>
<name>A0A563VYC6_9CYAN</name>
<dbReference type="RefSeq" id="WP_144866055.1">
    <property type="nucleotide sequence ID" value="NZ_LR213803.1"/>
</dbReference>
<dbReference type="Pfam" id="PF07963">
    <property type="entry name" value="N_methyl"/>
    <property type="match status" value="1"/>
</dbReference>
<dbReference type="OrthoDB" id="467711at2"/>
<dbReference type="PANTHER" id="PTHR30093:SF44">
    <property type="entry name" value="TYPE II SECRETION SYSTEM CORE PROTEIN G"/>
    <property type="match status" value="1"/>
</dbReference>
<evidence type="ECO:0000256" key="3">
    <source>
        <dbReference type="ARBA" id="ARBA00022692"/>
    </source>
</evidence>
<evidence type="ECO:0000313" key="7">
    <source>
        <dbReference type="EMBL" id="VEP16283.1"/>
    </source>
</evidence>
<dbReference type="GO" id="GO:0016020">
    <property type="term" value="C:membrane"/>
    <property type="evidence" value="ECO:0007669"/>
    <property type="project" value="UniProtKB-SubCell"/>
</dbReference>
<organism evidence="7 8">
    <name type="scientific">Hyella patelloides LEGE 07179</name>
    <dbReference type="NCBI Taxonomy" id="945734"/>
    <lineage>
        <taxon>Bacteria</taxon>
        <taxon>Bacillati</taxon>
        <taxon>Cyanobacteriota</taxon>
        <taxon>Cyanophyceae</taxon>
        <taxon>Pleurocapsales</taxon>
        <taxon>Hyellaceae</taxon>
        <taxon>Hyella</taxon>
    </lineage>
</organism>
<sequence>MNSIFTAKYLQALRNKKGNKGFTLIELLVVVIIIGVLAAVALPNLLAQVGKARESEGKTAVGSINRAQQTYHFERQSFNNATNVQSASNPLGIVVNPEFYSFTVTGAAADATVAANALDAGNDGVRNYSGGIAYAAGAYDTSLCQSDNVGGAATATATGGVAGCSAGAELN</sequence>
<feature type="transmembrane region" description="Helical" evidence="6">
    <location>
        <begin position="21"/>
        <end position="42"/>
    </location>
</feature>
<comment type="subcellular location">
    <subcellularLocation>
        <location evidence="1">Membrane</location>
        <topology evidence="1">Single-pass membrane protein</topology>
    </subcellularLocation>
</comment>
<dbReference type="PANTHER" id="PTHR30093">
    <property type="entry name" value="GENERAL SECRETION PATHWAY PROTEIN G"/>
    <property type="match status" value="1"/>
</dbReference>
<dbReference type="AlphaFoldDB" id="A0A563VYC6"/>
<dbReference type="EMBL" id="CAACVJ010000368">
    <property type="protein sequence ID" value="VEP16283.1"/>
    <property type="molecule type" value="Genomic_DNA"/>
</dbReference>
<accession>A0A563VYC6</accession>
<dbReference type="InterPro" id="IPR045584">
    <property type="entry name" value="Pilin-like"/>
</dbReference>
<evidence type="ECO:0000256" key="1">
    <source>
        <dbReference type="ARBA" id="ARBA00004167"/>
    </source>
</evidence>
<keyword evidence="5 6" id="KW-0472">Membrane</keyword>
<dbReference type="PROSITE" id="PS00409">
    <property type="entry name" value="PROKAR_NTER_METHYL"/>
    <property type="match status" value="1"/>
</dbReference>
<dbReference type="Proteomes" id="UP000320055">
    <property type="component" value="Unassembled WGS sequence"/>
</dbReference>
<dbReference type="NCBIfam" id="TIGR02532">
    <property type="entry name" value="IV_pilin_GFxxxE"/>
    <property type="match status" value="1"/>
</dbReference>
<evidence type="ECO:0000256" key="6">
    <source>
        <dbReference type="SAM" id="Phobius"/>
    </source>
</evidence>
<gene>
    <name evidence="7" type="ORF">H1P_430011</name>
</gene>
<dbReference type="Gene3D" id="3.30.700.10">
    <property type="entry name" value="Glycoprotein, Type 4 Pilin"/>
    <property type="match status" value="1"/>
</dbReference>
<dbReference type="SUPFAM" id="SSF54523">
    <property type="entry name" value="Pili subunits"/>
    <property type="match status" value="1"/>
</dbReference>
<keyword evidence="8" id="KW-1185">Reference proteome</keyword>
<keyword evidence="2" id="KW-0488">Methylation</keyword>
<dbReference type="InterPro" id="IPR031975">
    <property type="entry name" value="Pilin_GH"/>
</dbReference>